<dbReference type="RefSeq" id="XP_026682642.1">
    <property type="nucleotide sequence ID" value="XM_026826841.1"/>
</dbReference>
<sequence>MKSTSATRRIGSDIPGSKMVGNFVSSSGILGASEYFYIIINYLLYWEQTLPIFVHRQKVIELQGIIEVWSLLWCNQLSGPHKRLLLESLLIDVRKLYNLTSSYISVHQPSVLFKNSLTTWSPNTTVTFESSTPMSGSKGVLNLVIISYANLSQYLAPRYVDHATDLLYEVHSSVVSTCLGDNGVKQEPHRRGVAVKQLRVRVQFPRPSNQSIPVGWNLTCGVSHNYGVTWEVACHTQLSRTSVTCMCDTLGLHALLITLDKHQMLLSTSSVSHLRLLVGFSSCILEVAITLLHILPRWFRRKTTWLLFLKVKFCAAILLLMMVMCYLAYHSSVPKTKMVGYLLLIQYLILVALSCHLGDLLIIYTHVTIHTHHFKNTKLCIVIILNVLSLLIILCLSLSTYHVTLVYYVCLASTCGYVLVFACFYVYITRYMRVLREAITSPAMLTALAVRQRILDKSAALTLALSTLYICALLFLSHPGSVALQYLLSLSAFLLGFALFLAYFVHSSADGGKSNDCVSCPDSDYCDVFDMYMAEAGAEKEVNIGRCEGEGQEEEIPLTESHSGGKMVTFSHDLVRGKGVFTFYPTFFCVAGFSWKTSSYQPVACHTQLSRTSVTCMCDTLGLHALLITLDKHQVGNKHYYHNYGVTWEVACHTQLSRTSVTCMCDTLGLHALLITLDKHQVGNKHYYHNYGVTWEVACHTQLSRTSVTCMCDTLGLHALLITLDKHQVGNKHYYHNYGVTWEVACHTQEPPPSYSDLSN</sequence>
<dbReference type="Proteomes" id="UP000079169">
    <property type="component" value="Unplaced"/>
</dbReference>
<evidence type="ECO:0000313" key="3">
    <source>
        <dbReference type="RefSeq" id="XP_026682642.1"/>
    </source>
</evidence>
<feature type="transmembrane region" description="Helical" evidence="1">
    <location>
        <begin position="379"/>
        <end position="399"/>
    </location>
</feature>
<dbReference type="KEGG" id="dci:103513716"/>
<keyword evidence="1" id="KW-0472">Membrane</keyword>
<proteinExistence type="predicted"/>
<feature type="transmembrane region" description="Helical" evidence="1">
    <location>
        <begin position="341"/>
        <end position="367"/>
    </location>
</feature>
<evidence type="ECO:0000256" key="1">
    <source>
        <dbReference type="SAM" id="Phobius"/>
    </source>
</evidence>
<organism evidence="2 3">
    <name type="scientific">Diaphorina citri</name>
    <name type="common">Asian citrus psyllid</name>
    <dbReference type="NCBI Taxonomy" id="121845"/>
    <lineage>
        <taxon>Eukaryota</taxon>
        <taxon>Metazoa</taxon>
        <taxon>Ecdysozoa</taxon>
        <taxon>Arthropoda</taxon>
        <taxon>Hexapoda</taxon>
        <taxon>Insecta</taxon>
        <taxon>Pterygota</taxon>
        <taxon>Neoptera</taxon>
        <taxon>Paraneoptera</taxon>
        <taxon>Hemiptera</taxon>
        <taxon>Sternorrhyncha</taxon>
        <taxon>Psylloidea</taxon>
        <taxon>Psyllidae</taxon>
        <taxon>Diaphorininae</taxon>
        <taxon>Diaphorina</taxon>
    </lineage>
</organism>
<keyword evidence="2" id="KW-1185">Reference proteome</keyword>
<dbReference type="PaxDb" id="121845-A0A3Q0J2D2"/>
<feature type="transmembrane region" description="Helical" evidence="1">
    <location>
        <begin position="274"/>
        <end position="295"/>
    </location>
</feature>
<keyword evidence="1" id="KW-0812">Transmembrane</keyword>
<dbReference type="GeneID" id="103513716"/>
<reference evidence="3" key="1">
    <citation type="submission" date="2025-08" db="UniProtKB">
        <authorList>
            <consortium name="RefSeq"/>
        </authorList>
    </citation>
    <scope>IDENTIFICATION</scope>
</reference>
<protein>
    <submittedName>
        <fullName evidence="3">Uncharacterized protein LOC103513716</fullName>
    </submittedName>
</protein>
<gene>
    <name evidence="3" type="primary">LOC103513716</name>
</gene>
<accession>A0A3Q0J2D2</accession>
<feature type="transmembrane region" description="Helical" evidence="1">
    <location>
        <begin position="307"/>
        <end position="329"/>
    </location>
</feature>
<dbReference type="AlphaFoldDB" id="A0A3Q0J2D2"/>
<feature type="transmembrane region" description="Helical" evidence="1">
    <location>
        <begin position="405"/>
        <end position="428"/>
    </location>
</feature>
<feature type="transmembrane region" description="Helical" evidence="1">
    <location>
        <begin position="483"/>
        <end position="505"/>
    </location>
</feature>
<feature type="transmembrane region" description="Helical" evidence="1">
    <location>
        <begin position="459"/>
        <end position="477"/>
    </location>
</feature>
<name>A0A3Q0J2D2_DIACI</name>
<keyword evidence="1" id="KW-1133">Transmembrane helix</keyword>
<evidence type="ECO:0000313" key="2">
    <source>
        <dbReference type="Proteomes" id="UP000079169"/>
    </source>
</evidence>